<accession>A0AAX7TZC6</accession>
<sequence>MSQVFSSHMEPSLTSGFRADLNRHYPCGYGGTIPGSITNQRCNSSDGRNKSHVRLNDQLIPKPTNINIAEKMIKIAIPKEHPYSSHISRFAMFPSFHSPDDPHTGVRAASQSFLNLSIPNSAPDITLLSKTKGAPYRLESLETPLKTRKKAVMWTGEHGFFDHAKPAKGESQVFYPTPPKMVLPNLKLRDWDLTLSERTSNILKNMEKTLWVTSYQMHYTACLLSCLLSLTPTGRSRWPRPSLTLVLLEVSSC</sequence>
<dbReference type="Proteomes" id="UP000265100">
    <property type="component" value="Chromosome 11"/>
</dbReference>
<dbReference type="Ensembl" id="ENSACLT00000092625.1">
    <property type="protein sequence ID" value="ENSACLP00000062718.1"/>
    <property type="gene ID" value="ENSACLG00000003951.2"/>
</dbReference>
<evidence type="ECO:0000313" key="1">
    <source>
        <dbReference type="Ensembl" id="ENSACLP00000062718.1"/>
    </source>
</evidence>
<dbReference type="GO" id="GO:0005813">
    <property type="term" value="C:centrosome"/>
    <property type="evidence" value="ECO:0007669"/>
    <property type="project" value="TreeGrafter"/>
</dbReference>
<reference evidence="1" key="1">
    <citation type="submission" date="2018-05" db="EMBL/GenBank/DDBJ databases">
        <authorList>
            <person name="Datahose"/>
        </authorList>
    </citation>
    <scope>NUCLEOTIDE SEQUENCE</scope>
</reference>
<dbReference type="Pfam" id="PF15093">
    <property type="entry name" value="SPMIP4-like"/>
    <property type="match status" value="1"/>
</dbReference>
<dbReference type="PANTHER" id="PTHR31393:SF2">
    <property type="entry name" value="CHROMOSOME 7 OPEN READING FRAME 31"/>
    <property type="match status" value="1"/>
</dbReference>
<dbReference type="InterPro" id="IPR027886">
    <property type="entry name" value="SPMIP4"/>
</dbReference>
<keyword evidence="2" id="KW-1185">Reference proteome</keyword>
<name>A0AAX7TZC6_ASTCA</name>
<dbReference type="PANTHER" id="PTHR31393">
    <property type="entry name" value="C5ORF31"/>
    <property type="match status" value="1"/>
</dbReference>
<protein>
    <submittedName>
        <fullName evidence="1">Uncharacterized protein</fullName>
    </submittedName>
</protein>
<evidence type="ECO:0000313" key="2">
    <source>
        <dbReference type="Proteomes" id="UP000265100"/>
    </source>
</evidence>
<dbReference type="AlphaFoldDB" id="A0AAX7TZC6"/>
<organism evidence="1 2">
    <name type="scientific">Astatotilapia calliptera</name>
    <name type="common">Eastern happy</name>
    <name type="synonym">Chromis callipterus</name>
    <dbReference type="NCBI Taxonomy" id="8154"/>
    <lineage>
        <taxon>Eukaryota</taxon>
        <taxon>Metazoa</taxon>
        <taxon>Chordata</taxon>
        <taxon>Craniata</taxon>
        <taxon>Vertebrata</taxon>
        <taxon>Euteleostomi</taxon>
        <taxon>Actinopterygii</taxon>
        <taxon>Neopterygii</taxon>
        <taxon>Teleostei</taxon>
        <taxon>Neoteleostei</taxon>
        <taxon>Acanthomorphata</taxon>
        <taxon>Ovalentaria</taxon>
        <taxon>Cichlomorphae</taxon>
        <taxon>Cichliformes</taxon>
        <taxon>Cichlidae</taxon>
        <taxon>African cichlids</taxon>
        <taxon>Pseudocrenilabrinae</taxon>
        <taxon>Haplochromini</taxon>
        <taxon>Astatotilapia</taxon>
    </lineage>
</organism>
<reference evidence="1" key="3">
    <citation type="submission" date="2025-09" db="UniProtKB">
        <authorList>
            <consortium name="Ensembl"/>
        </authorList>
    </citation>
    <scope>IDENTIFICATION</scope>
</reference>
<dbReference type="GeneTree" id="ENSGT00390000015236"/>
<proteinExistence type="predicted"/>
<reference evidence="1" key="2">
    <citation type="submission" date="2025-08" db="UniProtKB">
        <authorList>
            <consortium name="Ensembl"/>
        </authorList>
    </citation>
    <scope>IDENTIFICATION</scope>
</reference>